<dbReference type="EMBL" id="CP003806">
    <property type="protein sequence ID" value="AGF49268.1"/>
    <property type="molecule type" value="Genomic_DNA"/>
</dbReference>
<evidence type="ECO:0008006" key="3">
    <source>
        <dbReference type="Google" id="ProtNLM"/>
    </source>
</evidence>
<evidence type="ECO:0000313" key="2">
    <source>
        <dbReference type="Proteomes" id="UP000011658"/>
    </source>
</evidence>
<dbReference type="Proteomes" id="UP000011658">
    <property type="component" value="Chromosome"/>
</dbReference>
<accession>M1L9S0</accession>
<keyword evidence="2" id="KW-1185">Reference proteome</keyword>
<sequence length="154" mass="17802">MDISKQTKSYNCKVIDWLSSNNQINETLSVAYNYIQIKQLISKVLPDYLKNSFHIIKTEKSSITIAVESAIYATRVRQLSLSIVNEAKITYNKNIETIKIKIINDYVPLKTKTINKQKNRIPNKGIRSFEQLQENSKPGPLKDAIRRLIEHHKS</sequence>
<dbReference type="HOGENOM" id="CLU_114851_1_0_4"/>
<dbReference type="PATRIC" id="fig|1208921.3.peg.560"/>
<evidence type="ECO:0000313" key="1">
    <source>
        <dbReference type="EMBL" id="AGF49268.1"/>
    </source>
</evidence>
<dbReference type="AlphaFoldDB" id="M1L9S0"/>
<protein>
    <recommendedName>
        <fullName evidence="3">DUF721 domain-containing protein</fullName>
    </recommendedName>
</protein>
<dbReference type="KEGG" id="kga:ST1E_0974"/>
<gene>
    <name evidence="1" type="ORF">ST1E_0974</name>
</gene>
<dbReference type="OrthoDB" id="8521216at2"/>
<organism evidence="1 2">
    <name type="scientific">Candidatus Kinetoplastidibacterium galati TCC219</name>
    <dbReference type="NCBI Taxonomy" id="1208921"/>
    <lineage>
        <taxon>Bacteria</taxon>
        <taxon>Pseudomonadati</taxon>
        <taxon>Pseudomonadota</taxon>
        <taxon>Betaproteobacteria</taxon>
        <taxon>Candidatus Kinetoplastidibacterium</taxon>
    </lineage>
</organism>
<reference evidence="1 2" key="1">
    <citation type="journal article" date="2013" name="Genome Biol. Evol.">
        <title>Genome evolution and phylogenomic analysis of candidatus kinetoplastibacterium, the betaproteobacterial endosymbionts of strigomonas and angomonas.</title>
        <authorList>
            <person name="Alves J.M."/>
            <person name="Serrano M.G."/>
            <person name="Maia da Silva F."/>
            <person name="Voegtly L.J."/>
            <person name="Matveyev A.V."/>
            <person name="Teixeira M.M."/>
            <person name="Camargo E.P."/>
            <person name="Buck G.A."/>
        </authorList>
    </citation>
    <scope>NUCLEOTIDE SEQUENCE [LARGE SCALE GENOMIC DNA]</scope>
    <source>
        <strain evidence="1 2">TCC219</strain>
    </source>
</reference>
<proteinExistence type="predicted"/>
<name>M1L9S0_9PROT</name>
<dbReference type="RefSeq" id="WP_015389752.1">
    <property type="nucleotide sequence ID" value="NC_020284.1"/>
</dbReference>